<dbReference type="RefSeq" id="WP_264748302.1">
    <property type="nucleotide sequence ID" value="NZ_JAPDHW010000001.1"/>
</dbReference>
<dbReference type="Proteomes" id="UP001163731">
    <property type="component" value="Unassembled WGS sequence"/>
</dbReference>
<evidence type="ECO:0000313" key="1">
    <source>
        <dbReference type="EMBL" id="MCW3167005.1"/>
    </source>
</evidence>
<evidence type="ECO:0000313" key="2">
    <source>
        <dbReference type="Proteomes" id="UP001163731"/>
    </source>
</evidence>
<name>A0ABT3HT92_9FLAO</name>
<keyword evidence="2" id="KW-1185">Reference proteome</keyword>
<evidence type="ECO:0008006" key="3">
    <source>
        <dbReference type="Google" id="ProtNLM"/>
    </source>
</evidence>
<sequence>MKNILRYGLLLMISLVFGLQSCDKKNSKTSHLDTADSIKESFQFTEIGRKEISVIKFPDYWNTQTYSDSEAPPMTKEAVYFEEKLNNLDYFDSVKGRMIETQFYNNFLTEKNQKIDSLFILDSISNKEISFVYIKSYKTENGEYDWPPTFHEIDLLIFSNSKFKKKVNIYSCQNYPFAVGLRLGYLNREGDLSVKEFDTDEEKTAFVKEEHIKIFKDGSTKTIYSIEKK</sequence>
<dbReference type="PROSITE" id="PS51257">
    <property type="entry name" value="PROKAR_LIPOPROTEIN"/>
    <property type="match status" value="1"/>
</dbReference>
<accession>A0ABT3HT92</accession>
<organism evidence="1 2">
    <name type="scientific">Chryseobacterium kimseyorum</name>
    <dbReference type="NCBI Taxonomy" id="2984028"/>
    <lineage>
        <taxon>Bacteria</taxon>
        <taxon>Pseudomonadati</taxon>
        <taxon>Bacteroidota</taxon>
        <taxon>Flavobacteriia</taxon>
        <taxon>Flavobacteriales</taxon>
        <taxon>Weeksellaceae</taxon>
        <taxon>Chryseobacterium group</taxon>
        <taxon>Chryseobacterium</taxon>
    </lineage>
</organism>
<reference evidence="1" key="1">
    <citation type="submission" date="2022-10" db="EMBL/GenBank/DDBJ databases">
        <title>Chryseobacterium babae sp. nov. isolated from the gut of the beetle Oryctes rhinoceros, and Chryseobacterium kimseyorum sp. nov., isolated from a stick insect rearing cage.</title>
        <authorList>
            <person name="Shelomi M."/>
            <person name="Han C.-J."/>
            <person name="Chen W.-M."/>
            <person name="Chen H.-K."/>
            <person name="Liaw S.-J."/>
            <person name="Muhle E."/>
            <person name="Clermont D."/>
        </authorList>
    </citation>
    <scope>NUCLEOTIDE SEQUENCE</scope>
    <source>
        <strain evidence="1">09-1422</strain>
    </source>
</reference>
<dbReference type="EMBL" id="JAPDHW010000001">
    <property type="protein sequence ID" value="MCW3167005.1"/>
    <property type="molecule type" value="Genomic_DNA"/>
</dbReference>
<proteinExistence type="predicted"/>
<protein>
    <recommendedName>
        <fullName evidence="3">Lipoprotein</fullName>
    </recommendedName>
</protein>
<gene>
    <name evidence="1" type="ORF">OMO38_00560</name>
</gene>
<comment type="caution">
    <text evidence="1">The sequence shown here is derived from an EMBL/GenBank/DDBJ whole genome shotgun (WGS) entry which is preliminary data.</text>
</comment>